<feature type="compositionally biased region" description="Acidic residues" evidence="1">
    <location>
        <begin position="346"/>
        <end position="362"/>
    </location>
</feature>
<proteinExistence type="predicted"/>
<feature type="compositionally biased region" description="Acidic residues" evidence="1">
    <location>
        <begin position="382"/>
        <end position="397"/>
    </location>
</feature>
<feature type="compositionally biased region" description="Acidic residues" evidence="1">
    <location>
        <begin position="311"/>
        <end position="339"/>
    </location>
</feature>
<accession>A0ABY5G9F1</accession>
<evidence type="ECO:0000256" key="1">
    <source>
        <dbReference type="SAM" id="MobiDB-lite"/>
    </source>
</evidence>
<reference evidence="2" key="1">
    <citation type="submission" date="2022-01" db="EMBL/GenBank/DDBJ databases">
        <title>Alginate degradation mechanism of Vibrio pelagius WXL662.</title>
        <authorList>
            <person name="He X."/>
        </authorList>
    </citation>
    <scope>NUCLEOTIDE SEQUENCE</scope>
    <source>
        <strain evidence="2">WXL662</strain>
    </source>
</reference>
<dbReference type="InterPro" id="IPR028974">
    <property type="entry name" value="TSP_type-3_rpt"/>
</dbReference>
<evidence type="ECO:0000313" key="3">
    <source>
        <dbReference type="Proteomes" id="UP001059120"/>
    </source>
</evidence>
<protein>
    <submittedName>
        <fullName evidence="2">Uncharacterized protein</fullName>
    </submittedName>
</protein>
<gene>
    <name evidence="2" type="ORF">LZI70_15475</name>
</gene>
<feature type="compositionally biased region" description="Basic and acidic residues" evidence="1">
    <location>
        <begin position="240"/>
        <end position="250"/>
    </location>
</feature>
<feature type="compositionally biased region" description="Acidic residues" evidence="1">
    <location>
        <begin position="251"/>
        <end position="293"/>
    </location>
</feature>
<feature type="compositionally biased region" description="Basic and acidic residues" evidence="1">
    <location>
        <begin position="297"/>
        <end position="310"/>
    </location>
</feature>
<dbReference type="PANTHER" id="PTHR10199:SF119">
    <property type="entry name" value="RE20510P"/>
    <property type="match status" value="1"/>
</dbReference>
<feature type="region of interest" description="Disordered" evidence="1">
    <location>
        <begin position="240"/>
        <end position="438"/>
    </location>
</feature>
<organism evidence="2 3">
    <name type="scientific">Vibrio pelagius</name>
    <dbReference type="NCBI Taxonomy" id="28169"/>
    <lineage>
        <taxon>Bacteria</taxon>
        <taxon>Pseudomonadati</taxon>
        <taxon>Pseudomonadota</taxon>
        <taxon>Gammaproteobacteria</taxon>
        <taxon>Vibrionales</taxon>
        <taxon>Vibrionaceae</taxon>
        <taxon>Vibrio</taxon>
    </lineage>
</organism>
<feature type="compositionally biased region" description="Acidic residues" evidence="1">
    <location>
        <begin position="416"/>
        <end position="432"/>
    </location>
</feature>
<dbReference type="Gene3D" id="4.10.1080.10">
    <property type="entry name" value="TSP type-3 repeat"/>
    <property type="match status" value="2"/>
</dbReference>
<keyword evidence="3" id="KW-1185">Reference proteome</keyword>
<dbReference type="PANTHER" id="PTHR10199">
    <property type="entry name" value="THROMBOSPONDIN"/>
    <property type="match status" value="1"/>
</dbReference>
<sequence length="1177" mass="127921">MKKNPLTIVLGLTASVGLVGCFDDSDSDSSSGSTSSTSYSVTAIDGYLNGAQVWLDLNANFQLDSNEPSATTGEGGKASLDITGIANPETYPLVVRSIKGQTIDEDTGNTVASDYVMSAPAGEQEVTPLSTLVHVQLESGQASSKEEAITNVAQEMGLDAGEVLGDYKEKNNEKAAFGARSLVASGKLPESPEELETAAKDDDGSNDLLAAISIVNSKIKEIVEDNEADLDSIVFNKSGVADKDTDKDGVADADDAFPNDGTEWLDSDNDNIGDNADTDDDGDGVPDTEDEMPLDPSETKDSDSDGKGDNADLDDDNDGVPDTEDAFDFDPTETLDTDNDGIGNNADEDDDGDEVNDEEDAFPLDPSESVDTDKDGTGNNADTDDDDGVSDEEDDFPLDGNETLDTDKDGIGNNADPDDDNDGVDDENDLDPTDPTVGLSDTAKAIEFIKSESTIYSLWEDDYSKITQLFIDTFTPNGDVAPLTQIQRVKSDGTLVAVPSDSESDTQLTEQGWTSIPEEYVLDISDSKIMAYPVDQPTLTYRATAIYKDLSSVSVSSYNLGLELLEDSQDSYPDGSTAIVLNFTPVNDAYYLWTDWTPWIFDGHDGKDNATLDELIVDTSIGEVGQTSMYYGVSIGWDVSAELVSDNTVNFYSLNWNDGEAVRVSSATWSRSTMNNEDIIVFTVPEEAITEWGESFDQDSPHVLFSVVDGQLHQGSLEKAGEPEVDESIFINTTTRDAVLSIVDVPVSTCSTGDDEDDTATTQEFEAAVSACGGKITITEQMIVDQNFHRVKGNGDTRDYFFNADGTVDVSKNGEYGYTDNWAIDNGQVVVTYTEEDYSSSWTWALVEQSQSVWSLKFYESEVQGEQSKQLIWSDTVELIQGNVSCSFPENANASLDSFKNDLSDYLACSGEPSTSELSGLQLGRVKSNGETRGYQFRDDGTAINYRNGIPRHRVWEFDTDNNMYVVYYDEEKTELAEYITVLYNSEGSVSLAFYEPDASESWASTYEDISTSNGIFHCDVGNTDLNIEDNVPNYGSFQDYKDSVESCIGQSDSNAAFSTEYFDRTISFTSSSDDDGEFETFVFEVDGTGSYIVSHVTEGDKENFTMTWTVNDDTNLVDVVIDAGEITARDTLAFVDSNSVEFSIKGFSRASDWDGVEDDDGGDIWSRVFTAGQPDD</sequence>
<dbReference type="PROSITE" id="PS51257">
    <property type="entry name" value="PROKAR_LIPOPROTEIN"/>
    <property type="match status" value="1"/>
</dbReference>
<dbReference type="EMBL" id="CP090615">
    <property type="protein sequence ID" value="UTT86827.1"/>
    <property type="molecule type" value="Genomic_DNA"/>
</dbReference>
<name>A0ABY5G9F1_VIBPE</name>
<dbReference type="Proteomes" id="UP001059120">
    <property type="component" value="Chromosome 2"/>
</dbReference>
<dbReference type="RefSeq" id="WP_255232566.1">
    <property type="nucleotide sequence ID" value="NZ_CP090615.1"/>
</dbReference>
<evidence type="ECO:0000313" key="2">
    <source>
        <dbReference type="EMBL" id="UTT86827.1"/>
    </source>
</evidence>
<dbReference type="SUPFAM" id="SSF103647">
    <property type="entry name" value="TSP type-3 repeat"/>
    <property type="match status" value="1"/>
</dbReference>